<evidence type="ECO:0000256" key="3">
    <source>
        <dbReference type="ARBA" id="ARBA00022801"/>
    </source>
</evidence>
<dbReference type="SMART" id="SM00577">
    <property type="entry name" value="CPDc"/>
    <property type="match status" value="1"/>
</dbReference>
<gene>
    <name evidence="8" type="ORF">BVRB_5g123040</name>
</gene>
<reference evidence="8 9" key="1">
    <citation type="journal article" date="2014" name="Nature">
        <title>The genome of the recently domesticated crop plant sugar beet (Beta vulgaris).</title>
        <authorList>
            <person name="Dohm J.C."/>
            <person name="Minoche A.E."/>
            <person name="Holtgrawe D."/>
            <person name="Capella-Gutierrez S."/>
            <person name="Zakrzewski F."/>
            <person name="Tafer H."/>
            <person name="Rupp O."/>
            <person name="Sorensen T.R."/>
            <person name="Stracke R."/>
            <person name="Reinhardt R."/>
            <person name="Goesmann A."/>
            <person name="Kraft T."/>
            <person name="Schulz B."/>
            <person name="Stadler P.F."/>
            <person name="Schmidt T."/>
            <person name="Gabaldon T."/>
            <person name="Lehrach H."/>
            <person name="Weisshaar B."/>
            <person name="Himmelbauer H."/>
        </authorList>
    </citation>
    <scope>NUCLEOTIDE SEQUENCE [LARGE SCALE GENOMIC DNA]</scope>
    <source>
        <tissue evidence="8">Taproot</tissue>
    </source>
</reference>
<dbReference type="OrthoDB" id="10249888at2759"/>
<comment type="catalytic activity">
    <reaction evidence="6">
        <text>O-phospho-L-threonyl-[protein] + H2O = L-threonyl-[protein] + phosphate</text>
        <dbReference type="Rhea" id="RHEA:47004"/>
        <dbReference type="Rhea" id="RHEA-COMP:11060"/>
        <dbReference type="Rhea" id="RHEA-COMP:11605"/>
        <dbReference type="ChEBI" id="CHEBI:15377"/>
        <dbReference type="ChEBI" id="CHEBI:30013"/>
        <dbReference type="ChEBI" id="CHEBI:43474"/>
        <dbReference type="ChEBI" id="CHEBI:61977"/>
        <dbReference type="EC" id="3.1.3.16"/>
    </reaction>
</comment>
<feature type="domain" description="FCP1 homology" evidence="7">
    <location>
        <begin position="38"/>
        <end position="214"/>
    </location>
</feature>
<dbReference type="eggNOG" id="KOG0323">
    <property type="taxonomic scope" value="Eukaryota"/>
</dbReference>
<evidence type="ECO:0000313" key="9">
    <source>
        <dbReference type="Proteomes" id="UP000035740"/>
    </source>
</evidence>
<dbReference type="GO" id="GO:0005634">
    <property type="term" value="C:nucleus"/>
    <property type="evidence" value="ECO:0007669"/>
    <property type="project" value="UniProtKB-SubCell"/>
</dbReference>
<dbReference type="Proteomes" id="UP000035740">
    <property type="component" value="Unassembled WGS sequence"/>
</dbReference>
<keyword evidence="4" id="KW-0539">Nucleus</keyword>
<dbReference type="PANTHER" id="PTHR23081">
    <property type="entry name" value="RNA POLYMERASE II CTD PHOSPHATASE"/>
    <property type="match status" value="1"/>
</dbReference>
<evidence type="ECO:0000256" key="2">
    <source>
        <dbReference type="ARBA" id="ARBA00013081"/>
    </source>
</evidence>
<evidence type="ECO:0000259" key="7">
    <source>
        <dbReference type="PROSITE" id="PS50969"/>
    </source>
</evidence>
<dbReference type="SUPFAM" id="SSF56784">
    <property type="entry name" value="HAD-like"/>
    <property type="match status" value="1"/>
</dbReference>
<comment type="catalytic activity">
    <reaction evidence="5">
        <text>O-phospho-L-seryl-[protein] + H2O = L-seryl-[protein] + phosphate</text>
        <dbReference type="Rhea" id="RHEA:20629"/>
        <dbReference type="Rhea" id="RHEA-COMP:9863"/>
        <dbReference type="Rhea" id="RHEA-COMP:11604"/>
        <dbReference type="ChEBI" id="CHEBI:15377"/>
        <dbReference type="ChEBI" id="CHEBI:29999"/>
        <dbReference type="ChEBI" id="CHEBI:43474"/>
        <dbReference type="ChEBI" id="CHEBI:83421"/>
        <dbReference type="EC" id="3.1.3.16"/>
    </reaction>
</comment>
<sequence>MKLKSLISSLLSKKKKAEAGEEGGNCEESDEVFKNDLISRKKLCVVINIDNTLLDSLRGCDYAWEDHDYLSESGVQRSVRQGVFYASAKLDRITKLRPYIRTFLEKLTLDYDIVLYSRVSPQYLDIMTDVLDRDSVYRKAGCLTSVYEDDDIGKKHLHPILKNREVVCILDCRESGWEKYADNLIKIDPYCYFVTKARANNNLNLHLPKSWIQLKGDECEEGGELYRVLRVLSVAHIFFFKPDSSHDIRQVIHNLKSQNKLYKYRTL</sequence>
<dbReference type="KEGG" id="bvg:104907838"/>
<keyword evidence="3" id="KW-0378">Hydrolase</keyword>
<accession>A0A0J8B978</accession>
<proteinExistence type="predicted"/>
<dbReference type="GO" id="GO:0008420">
    <property type="term" value="F:RNA polymerase II CTD heptapeptide repeat phosphatase activity"/>
    <property type="evidence" value="ECO:0007669"/>
    <property type="project" value="InterPro"/>
</dbReference>
<protein>
    <recommendedName>
        <fullName evidence="2">protein-serine/threonine phosphatase</fullName>
        <ecNumber evidence="2">3.1.3.16</ecNumber>
    </recommendedName>
</protein>
<dbReference type="InterPro" id="IPR039189">
    <property type="entry name" value="Fcp1"/>
</dbReference>
<evidence type="ECO:0000313" key="8">
    <source>
        <dbReference type="EMBL" id="KMS97874.1"/>
    </source>
</evidence>
<dbReference type="InterPro" id="IPR036412">
    <property type="entry name" value="HAD-like_sf"/>
</dbReference>
<dbReference type="EMBL" id="KQ090289">
    <property type="protein sequence ID" value="KMS97874.1"/>
    <property type="molecule type" value="Genomic_DNA"/>
</dbReference>
<comment type="subcellular location">
    <subcellularLocation>
        <location evidence="1">Nucleus</location>
    </subcellularLocation>
</comment>
<dbReference type="Pfam" id="PF03031">
    <property type="entry name" value="NIF"/>
    <property type="match status" value="1"/>
</dbReference>
<dbReference type="InterPro" id="IPR023214">
    <property type="entry name" value="HAD_sf"/>
</dbReference>
<dbReference type="Gramene" id="KMS97874">
    <property type="protein sequence ID" value="KMS97874"/>
    <property type="gene ID" value="BVRB_5g123040"/>
</dbReference>
<dbReference type="Gene3D" id="3.40.50.1000">
    <property type="entry name" value="HAD superfamily/HAD-like"/>
    <property type="match status" value="1"/>
</dbReference>
<evidence type="ECO:0000256" key="1">
    <source>
        <dbReference type="ARBA" id="ARBA00004123"/>
    </source>
</evidence>
<keyword evidence="9" id="KW-1185">Reference proteome</keyword>
<evidence type="ECO:0000256" key="4">
    <source>
        <dbReference type="ARBA" id="ARBA00023242"/>
    </source>
</evidence>
<evidence type="ECO:0000256" key="6">
    <source>
        <dbReference type="ARBA" id="ARBA00048336"/>
    </source>
</evidence>
<dbReference type="PANTHER" id="PTHR23081:SF36">
    <property type="entry name" value="RNA POLYMERASE II SUBUNIT A C-TERMINAL DOMAIN PHOSPHATASE"/>
    <property type="match status" value="1"/>
</dbReference>
<dbReference type="InterPro" id="IPR004274">
    <property type="entry name" value="FCP1_dom"/>
</dbReference>
<dbReference type="EC" id="3.1.3.16" evidence="2"/>
<dbReference type="PROSITE" id="PS50969">
    <property type="entry name" value="FCP1"/>
    <property type="match status" value="1"/>
</dbReference>
<organism evidence="8 9">
    <name type="scientific">Beta vulgaris subsp. vulgaris</name>
    <name type="common">Beet</name>
    <dbReference type="NCBI Taxonomy" id="3555"/>
    <lineage>
        <taxon>Eukaryota</taxon>
        <taxon>Viridiplantae</taxon>
        <taxon>Streptophyta</taxon>
        <taxon>Embryophyta</taxon>
        <taxon>Tracheophyta</taxon>
        <taxon>Spermatophyta</taxon>
        <taxon>Magnoliopsida</taxon>
        <taxon>eudicotyledons</taxon>
        <taxon>Gunneridae</taxon>
        <taxon>Pentapetalae</taxon>
        <taxon>Caryophyllales</taxon>
        <taxon>Chenopodiaceae</taxon>
        <taxon>Betoideae</taxon>
        <taxon>Beta</taxon>
    </lineage>
</organism>
<evidence type="ECO:0000256" key="5">
    <source>
        <dbReference type="ARBA" id="ARBA00047761"/>
    </source>
</evidence>
<dbReference type="AlphaFoldDB" id="A0A0J8B978"/>
<name>A0A0J8B978_BETVV</name>